<dbReference type="GO" id="GO:0034727">
    <property type="term" value="P:piecemeal microautophagy of the nucleus"/>
    <property type="evidence" value="ECO:0007669"/>
    <property type="project" value="EnsemblFungi"/>
</dbReference>
<dbReference type="GeneID" id="11504867"/>
<dbReference type="Pfam" id="PF08614">
    <property type="entry name" value="ATG16"/>
    <property type="match status" value="1"/>
</dbReference>
<proteinExistence type="inferred from homology"/>
<name>G8ZXN4_TORDE</name>
<evidence type="ECO:0000256" key="2">
    <source>
        <dbReference type="ARBA" id="ARBA00005331"/>
    </source>
</evidence>
<dbReference type="GO" id="GO:0120095">
    <property type="term" value="C:vacuole-isolation membrane contact site"/>
    <property type="evidence" value="ECO:0007669"/>
    <property type="project" value="EnsemblFungi"/>
</dbReference>
<comment type="similarity">
    <text evidence="2">Belongs to the ATG16 family.</text>
</comment>
<dbReference type="GO" id="GO:0042802">
    <property type="term" value="F:identical protein binding"/>
    <property type="evidence" value="ECO:0007669"/>
    <property type="project" value="EnsemblFungi"/>
</dbReference>
<dbReference type="STRING" id="1076872.G8ZXN4"/>
<keyword evidence="4" id="KW-0175">Coiled coil</keyword>
<dbReference type="Gene3D" id="1.20.5.170">
    <property type="match status" value="1"/>
</dbReference>
<dbReference type="InParanoid" id="G8ZXN4"/>
<dbReference type="FunCoup" id="G8ZXN4">
    <property type="interactions" value="52"/>
</dbReference>
<dbReference type="Proteomes" id="UP000005627">
    <property type="component" value="Chromosome 7"/>
</dbReference>
<dbReference type="GO" id="GO:0030674">
    <property type="term" value="F:protein-macromolecule adaptor activity"/>
    <property type="evidence" value="ECO:0007669"/>
    <property type="project" value="EnsemblFungi"/>
</dbReference>
<gene>
    <name evidence="6" type="primary">TDEL0G02840</name>
    <name evidence="6" type="ORF">TDEL_0G02840</name>
</gene>
<dbReference type="GO" id="GO:0032258">
    <property type="term" value="P:cytoplasm to vacuole targeting by the Cvt pathway"/>
    <property type="evidence" value="ECO:0007669"/>
    <property type="project" value="EnsemblFungi"/>
</dbReference>
<protein>
    <recommendedName>
        <fullName evidence="5">Autophagy-related protein 16 domain-containing protein</fullName>
    </recommendedName>
</protein>
<evidence type="ECO:0000256" key="1">
    <source>
        <dbReference type="ARBA" id="ARBA00004623"/>
    </source>
</evidence>
<dbReference type="OrthoDB" id="8949486at2759"/>
<dbReference type="HOGENOM" id="CLU_158825_0_0_1"/>
<evidence type="ECO:0000259" key="5">
    <source>
        <dbReference type="Pfam" id="PF08614"/>
    </source>
</evidence>
<keyword evidence="3" id="KW-0072">Autophagy</keyword>
<dbReference type="GO" id="GO:0000422">
    <property type="term" value="P:autophagy of mitochondrion"/>
    <property type="evidence" value="ECO:0007669"/>
    <property type="project" value="EnsemblFungi"/>
</dbReference>
<dbReference type="CDD" id="cd22887">
    <property type="entry name" value="Atg16_CCD"/>
    <property type="match status" value="1"/>
</dbReference>
<accession>G8ZXN4</accession>
<evidence type="ECO:0000313" key="7">
    <source>
        <dbReference type="Proteomes" id="UP000005627"/>
    </source>
</evidence>
<dbReference type="GO" id="GO:0019776">
    <property type="term" value="F:Atg8-family ligase activity"/>
    <property type="evidence" value="ECO:0007669"/>
    <property type="project" value="EnsemblFungi"/>
</dbReference>
<organism evidence="6 7">
    <name type="scientific">Torulaspora delbrueckii</name>
    <name type="common">Yeast</name>
    <name type="synonym">Candida colliculosa</name>
    <dbReference type="NCBI Taxonomy" id="4950"/>
    <lineage>
        <taxon>Eukaryota</taxon>
        <taxon>Fungi</taxon>
        <taxon>Dikarya</taxon>
        <taxon>Ascomycota</taxon>
        <taxon>Saccharomycotina</taxon>
        <taxon>Saccharomycetes</taxon>
        <taxon>Saccharomycetales</taxon>
        <taxon>Saccharomycetaceae</taxon>
        <taxon>Torulaspora</taxon>
    </lineage>
</organism>
<dbReference type="InterPro" id="IPR013923">
    <property type="entry name" value="Autophagy-rel_prot_16_dom"/>
</dbReference>
<dbReference type="RefSeq" id="XP_003682862.1">
    <property type="nucleotide sequence ID" value="XM_003682814.1"/>
</dbReference>
<evidence type="ECO:0000313" key="6">
    <source>
        <dbReference type="EMBL" id="CCE93651.1"/>
    </source>
</evidence>
<comment type="subcellular location">
    <subcellularLocation>
        <location evidence="1">Preautophagosomal structure membrane</location>
        <topology evidence="1">Peripheral membrane protein</topology>
    </subcellularLocation>
</comment>
<dbReference type="GO" id="GO:1905037">
    <property type="term" value="P:autophagosome organization"/>
    <property type="evidence" value="ECO:0007669"/>
    <property type="project" value="EnsemblFungi"/>
</dbReference>
<sequence>MDKRLIERLAKRDEIEGRYAELFQKVSLTDQNLKKGDASRDTDSTRDLLNSTIARLRKELKDKDTNVNRLKEVIEVKKQDSEKLNNEIISLTIENNLTSKRFADLEEEHDKLVKRWVARVQQDVDKLNAGFD</sequence>
<evidence type="ECO:0000256" key="3">
    <source>
        <dbReference type="ARBA" id="ARBA00023006"/>
    </source>
</evidence>
<evidence type="ECO:0000256" key="4">
    <source>
        <dbReference type="SAM" id="Coils"/>
    </source>
</evidence>
<feature type="domain" description="Autophagy-related protein 16" evidence="5">
    <location>
        <begin position="36"/>
        <end position="128"/>
    </location>
</feature>
<dbReference type="eggNOG" id="ENOG502S6TV">
    <property type="taxonomic scope" value="Eukaryota"/>
</dbReference>
<keyword evidence="7" id="KW-1185">Reference proteome</keyword>
<dbReference type="EMBL" id="HE616748">
    <property type="protein sequence ID" value="CCE93651.1"/>
    <property type="molecule type" value="Genomic_DNA"/>
</dbReference>
<dbReference type="KEGG" id="tdl:TDEL_0G02840"/>
<dbReference type="AlphaFoldDB" id="G8ZXN4"/>
<feature type="coiled-coil region" evidence="4">
    <location>
        <begin position="46"/>
        <end position="94"/>
    </location>
</feature>
<dbReference type="GO" id="GO:0034045">
    <property type="term" value="C:phagophore assembly site membrane"/>
    <property type="evidence" value="ECO:0007669"/>
    <property type="project" value="UniProtKB-SubCell"/>
</dbReference>
<reference evidence="6 7" key="1">
    <citation type="journal article" date="2011" name="Proc. Natl. Acad. Sci. U.S.A.">
        <title>Evolutionary erosion of yeast sex chromosomes by mating-type switching accidents.</title>
        <authorList>
            <person name="Gordon J.L."/>
            <person name="Armisen D."/>
            <person name="Proux-Wera E."/>
            <person name="Oheigeartaigh S.S."/>
            <person name="Byrne K.P."/>
            <person name="Wolfe K.H."/>
        </authorList>
    </citation>
    <scope>NUCLEOTIDE SEQUENCE [LARGE SCALE GENOMIC DNA]</scope>
    <source>
        <strain evidence="7">ATCC 10662 / CBS 1146 / NBRC 0425 / NCYC 2629 / NRRL Y-866</strain>
    </source>
</reference>
<dbReference type="GO" id="GO:0034274">
    <property type="term" value="C:Atg12-Atg5-Atg16 complex"/>
    <property type="evidence" value="ECO:0007669"/>
    <property type="project" value="EnsemblFungi"/>
</dbReference>
<dbReference type="GO" id="GO:0061908">
    <property type="term" value="C:phagophore"/>
    <property type="evidence" value="ECO:0007669"/>
    <property type="project" value="EnsemblFungi"/>
</dbReference>